<dbReference type="PANTHER" id="PTHR30347">
    <property type="entry name" value="POTASSIUM CHANNEL RELATED"/>
    <property type="match status" value="1"/>
</dbReference>
<keyword evidence="3" id="KW-1003">Cell membrane</keyword>
<dbReference type="InterPro" id="IPR010920">
    <property type="entry name" value="LSM_dom_sf"/>
</dbReference>
<dbReference type="Pfam" id="PF00924">
    <property type="entry name" value="MS_channel_2nd"/>
    <property type="match status" value="1"/>
</dbReference>
<feature type="transmembrane region" description="Helical" evidence="8">
    <location>
        <begin position="257"/>
        <end position="278"/>
    </location>
</feature>
<evidence type="ECO:0000256" key="1">
    <source>
        <dbReference type="ARBA" id="ARBA00004651"/>
    </source>
</evidence>
<protein>
    <submittedName>
        <fullName evidence="11">Mechanosensitive ion channel protein</fullName>
    </submittedName>
</protein>
<dbReference type="InterPro" id="IPR011014">
    <property type="entry name" value="MscS_channel_TM-2"/>
</dbReference>
<keyword evidence="5 8" id="KW-1133">Transmembrane helix</keyword>
<dbReference type="PANTHER" id="PTHR30347:SF1">
    <property type="entry name" value="MECHANOSENSITIVE CHANNEL MSCK"/>
    <property type="match status" value="1"/>
</dbReference>
<organism evidence="11 12">
    <name type="scientific">Caballeronia humi</name>
    <dbReference type="NCBI Taxonomy" id="326474"/>
    <lineage>
        <taxon>Bacteria</taxon>
        <taxon>Pseudomonadati</taxon>
        <taxon>Pseudomonadota</taxon>
        <taxon>Betaproteobacteria</taxon>
        <taxon>Burkholderiales</taxon>
        <taxon>Burkholderiaceae</taxon>
        <taxon>Caballeronia</taxon>
    </lineage>
</organism>
<evidence type="ECO:0000256" key="5">
    <source>
        <dbReference type="ARBA" id="ARBA00022989"/>
    </source>
</evidence>
<dbReference type="GO" id="GO:0008381">
    <property type="term" value="F:mechanosensitive monoatomic ion channel activity"/>
    <property type="evidence" value="ECO:0007669"/>
    <property type="project" value="UniProtKB-ARBA"/>
</dbReference>
<dbReference type="GO" id="GO:0005886">
    <property type="term" value="C:plasma membrane"/>
    <property type="evidence" value="ECO:0007669"/>
    <property type="project" value="UniProtKB-SubCell"/>
</dbReference>
<dbReference type="SUPFAM" id="SSF82689">
    <property type="entry name" value="Mechanosensitive channel protein MscS (YggB), C-terminal domain"/>
    <property type="match status" value="1"/>
</dbReference>
<dbReference type="SUPFAM" id="SSF50182">
    <property type="entry name" value="Sm-like ribonucleoproteins"/>
    <property type="match status" value="1"/>
</dbReference>
<evidence type="ECO:0000259" key="10">
    <source>
        <dbReference type="Pfam" id="PF21082"/>
    </source>
</evidence>
<keyword evidence="6 8" id="KW-0472">Membrane</keyword>
<name>A0A158ET45_9BURK</name>
<evidence type="ECO:0000256" key="2">
    <source>
        <dbReference type="ARBA" id="ARBA00008017"/>
    </source>
</evidence>
<feature type="region of interest" description="Disordered" evidence="7">
    <location>
        <begin position="441"/>
        <end position="461"/>
    </location>
</feature>
<dbReference type="InterPro" id="IPR023408">
    <property type="entry name" value="MscS_beta-dom_sf"/>
</dbReference>
<dbReference type="Proteomes" id="UP000054977">
    <property type="component" value="Unassembled WGS sequence"/>
</dbReference>
<dbReference type="InterPro" id="IPR049278">
    <property type="entry name" value="MS_channel_C"/>
</dbReference>
<dbReference type="Gene3D" id="1.10.287.1260">
    <property type="match status" value="1"/>
</dbReference>
<evidence type="ECO:0000259" key="9">
    <source>
        <dbReference type="Pfam" id="PF00924"/>
    </source>
</evidence>
<evidence type="ECO:0000256" key="6">
    <source>
        <dbReference type="ARBA" id="ARBA00023136"/>
    </source>
</evidence>
<reference evidence="11" key="1">
    <citation type="submission" date="2016-01" db="EMBL/GenBank/DDBJ databases">
        <authorList>
            <person name="Peeters C."/>
        </authorList>
    </citation>
    <scope>NUCLEOTIDE SEQUENCE [LARGE SCALE GENOMIC DNA]</scope>
    <source>
        <strain evidence="11">LMG 22934</strain>
    </source>
</reference>
<evidence type="ECO:0000256" key="4">
    <source>
        <dbReference type="ARBA" id="ARBA00022692"/>
    </source>
</evidence>
<dbReference type="AlphaFoldDB" id="A0A158ET45"/>
<evidence type="ECO:0000313" key="12">
    <source>
        <dbReference type="Proteomes" id="UP000054977"/>
    </source>
</evidence>
<dbReference type="EMBL" id="FCNW02000001">
    <property type="protein sequence ID" value="SAL10758.1"/>
    <property type="molecule type" value="Genomic_DNA"/>
</dbReference>
<feature type="transmembrane region" description="Helical" evidence="8">
    <location>
        <begin position="71"/>
        <end position="93"/>
    </location>
</feature>
<feature type="transmembrane region" description="Helical" evidence="8">
    <location>
        <begin position="177"/>
        <end position="201"/>
    </location>
</feature>
<evidence type="ECO:0000256" key="7">
    <source>
        <dbReference type="SAM" id="MobiDB-lite"/>
    </source>
</evidence>
<gene>
    <name evidence="11" type="ORF">AWB65_00184</name>
</gene>
<keyword evidence="4 8" id="KW-0812">Transmembrane</keyword>
<comment type="caution">
    <text evidence="11">The sequence shown here is derived from an EMBL/GenBank/DDBJ whole genome shotgun (WGS) entry which is preliminary data.</text>
</comment>
<comment type="subcellular location">
    <subcellularLocation>
        <location evidence="1">Cell membrane</location>
        <topology evidence="1">Multi-pass membrane protein</topology>
    </subcellularLocation>
</comment>
<proteinExistence type="inferred from homology"/>
<dbReference type="Gene3D" id="3.30.70.100">
    <property type="match status" value="1"/>
</dbReference>
<feature type="transmembrane region" description="Helical" evidence="8">
    <location>
        <begin position="29"/>
        <end position="50"/>
    </location>
</feature>
<dbReference type="STRING" id="326474.AWB65_00184"/>
<dbReference type="Pfam" id="PF21082">
    <property type="entry name" value="MS_channel_3rd"/>
    <property type="match status" value="1"/>
</dbReference>
<feature type="domain" description="Mechanosensitive ion channel MscS C-terminal" evidence="10">
    <location>
        <begin position="340"/>
        <end position="423"/>
    </location>
</feature>
<evidence type="ECO:0000256" key="3">
    <source>
        <dbReference type="ARBA" id="ARBA00022475"/>
    </source>
</evidence>
<feature type="transmembrane region" description="Helical" evidence="8">
    <location>
        <begin position="228"/>
        <end position="251"/>
    </location>
</feature>
<evidence type="ECO:0000256" key="8">
    <source>
        <dbReference type="SAM" id="Phobius"/>
    </source>
</evidence>
<feature type="transmembrane region" description="Helical" evidence="8">
    <location>
        <begin position="99"/>
        <end position="121"/>
    </location>
</feature>
<keyword evidence="12" id="KW-1185">Reference proteome</keyword>
<sequence length="461" mass="50449">MNGGAAGMQDRYFSHMLGGLVRDFGEPAVIWQALVLLGLLAVAWWLARVLRRRLEERRQSRFEALRFGAESLNKALFPLLGTVFVSIAQFVMSRFMHTALLQLALVPLLGITVIYTMFYVARRVFSRGGEAHALLFLFEKVVTTLVWVAMLLTVMGIQQDVVNWMASVRFSVANAHLTLLSLATGVLWVCITLIVAMWAGASLEDRLMRSRSLDANVKIVLARLGRALMILAAILISLSIVGIDVTVLGVFGGALGVGLGFGLQKIASNYVSGFIILLDRSLRLGDMINVANFQGTVTQIRTRYTVVRGLDGIETLIPNEKLITDVVQNHSSYLTRGNAKLAVQVSYRSDLERALTQLAEATKGVERVLQDPAPAALLASFGADGVNLELSFWIEDAAKGTGGVKSQVNRNIWRLFCEYGIEIPFAQREIRIIDGATNSVIPPASSAPSDTSNRQSPDQSQ</sequence>
<dbReference type="Gene3D" id="2.30.30.60">
    <property type="match status" value="1"/>
</dbReference>
<feature type="domain" description="Mechanosensitive ion channel MscS" evidence="9">
    <location>
        <begin position="266"/>
        <end position="331"/>
    </location>
</feature>
<comment type="similarity">
    <text evidence="2">Belongs to the MscS (TC 1.A.23) family.</text>
</comment>
<dbReference type="InterPro" id="IPR006685">
    <property type="entry name" value="MscS_channel_2nd"/>
</dbReference>
<dbReference type="InterPro" id="IPR052702">
    <property type="entry name" value="MscS-like_channel"/>
</dbReference>
<dbReference type="InterPro" id="IPR011066">
    <property type="entry name" value="MscS_channel_C_sf"/>
</dbReference>
<feature type="transmembrane region" description="Helical" evidence="8">
    <location>
        <begin position="133"/>
        <end position="157"/>
    </location>
</feature>
<dbReference type="SUPFAM" id="SSF82861">
    <property type="entry name" value="Mechanosensitive channel protein MscS (YggB), transmembrane region"/>
    <property type="match status" value="1"/>
</dbReference>
<accession>A0A158ET45</accession>
<evidence type="ECO:0000313" key="11">
    <source>
        <dbReference type="EMBL" id="SAL10758.1"/>
    </source>
</evidence>